<dbReference type="AlphaFoldDB" id="A0A8J2YK22"/>
<reference evidence="1" key="1">
    <citation type="journal article" date="2014" name="Int. J. Syst. Evol. Microbiol.">
        <title>Complete genome sequence of Corynebacterium casei LMG S-19264T (=DSM 44701T), isolated from a smear-ripened cheese.</title>
        <authorList>
            <consortium name="US DOE Joint Genome Institute (JGI-PGF)"/>
            <person name="Walter F."/>
            <person name="Albersmeier A."/>
            <person name="Kalinowski J."/>
            <person name="Ruckert C."/>
        </authorList>
    </citation>
    <scope>NUCLEOTIDE SEQUENCE</scope>
    <source>
        <strain evidence="1">CCM 7684</strain>
    </source>
</reference>
<protein>
    <submittedName>
        <fullName evidence="1">Uncharacterized protein</fullName>
    </submittedName>
</protein>
<comment type="caution">
    <text evidence="1">The sequence shown here is derived from an EMBL/GenBank/DDBJ whole genome shotgun (WGS) entry which is preliminary data.</text>
</comment>
<reference evidence="1" key="2">
    <citation type="submission" date="2020-09" db="EMBL/GenBank/DDBJ databases">
        <authorList>
            <person name="Sun Q."/>
            <person name="Sedlacek I."/>
        </authorList>
    </citation>
    <scope>NUCLEOTIDE SEQUENCE</scope>
    <source>
        <strain evidence="1">CCM 7684</strain>
    </source>
</reference>
<sequence>MWQQFVRVLLSTAGAALVAAWLIILLVDPLGISPIGVLGGSVPTEANRRFVVPLVVRSGDYDSYLVGTSTLHHVAPAVVEKQLGGHFANVAIHGSTPYEQRRVLELVFRQLVTPKMIVHGIDTRWCLPQQPRYHPESPLPEWLYDDDLVGHLTHVLNGRMLTLVFKRLSFAVGLREPDVDPSGYRNDLKDDSTWTAESARSRLWAASTIHVQNKAALQAGDMQVEEGRFPELDALDDLLEVASPRTTLMFVMMPLHIAALPEEGSDRAAMLTACKQRMKELARARNAIAVDYLYPSDLTRSDIHFWDHDHTRISFTERLADDLAAALQGKRRADDGSWTTITAAGS</sequence>
<organism evidence="1 2">
    <name type="scientific">Agaricicola taiwanensis</name>
    <dbReference type="NCBI Taxonomy" id="591372"/>
    <lineage>
        <taxon>Bacteria</taxon>
        <taxon>Pseudomonadati</taxon>
        <taxon>Pseudomonadota</taxon>
        <taxon>Alphaproteobacteria</taxon>
        <taxon>Rhodobacterales</taxon>
        <taxon>Paracoccaceae</taxon>
        <taxon>Agaricicola</taxon>
    </lineage>
</organism>
<evidence type="ECO:0000313" key="2">
    <source>
        <dbReference type="Proteomes" id="UP000602745"/>
    </source>
</evidence>
<name>A0A8J2YK22_9RHOB</name>
<dbReference type="Proteomes" id="UP000602745">
    <property type="component" value="Unassembled WGS sequence"/>
</dbReference>
<dbReference type="EMBL" id="BMCP01000004">
    <property type="protein sequence ID" value="GGE49907.1"/>
    <property type="molecule type" value="Genomic_DNA"/>
</dbReference>
<proteinExistence type="predicted"/>
<accession>A0A8J2YK22</accession>
<evidence type="ECO:0000313" key="1">
    <source>
        <dbReference type="EMBL" id="GGE49907.1"/>
    </source>
</evidence>
<dbReference type="RefSeq" id="WP_188410516.1">
    <property type="nucleotide sequence ID" value="NZ_BMCP01000004.1"/>
</dbReference>
<gene>
    <name evidence="1" type="ORF">GCM10007276_28810</name>
</gene>
<keyword evidence="2" id="KW-1185">Reference proteome</keyword>